<dbReference type="PANTHER" id="PTHR31394">
    <property type="entry name" value="TRANSMEMBRANE PROTEIN 199"/>
    <property type="match status" value="1"/>
</dbReference>
<evidence type="ECO:0000256" key="1">
    <source>
        <dbReference type="ARBA" id="ARBA00004477"/>
    </source>
</evidence>
<proteinExistence type="predicted"/>
<evidence type="ECO:0000313" key="9">
    <source>
        <dbReference type="Proteomes" id="UP000494163"/>
    </source>
</evidence>
<feature type="transmembrane region" description="Helical" evidence="7">
    <location>
        <begin position="232"/>
        <end position="255"/>
    </location>
</feature>
<evidence type="ECO:0000256" key="7">
    <source>
        <dbReference type="SAM" id="Phobius"/>
    </source>
</evidence>
<dbReference type="OMA" id="RAEQHNR"/>
<dbReference type="STRING" id="30019.A0A0M4EVM5"/>
<name>A0A0M4EVM5_DROBS</name>
<dbReference type="EMBL" id="CP012526">
    <property type="protein sequence ID" value="ALC47417.1"/>
    <property type="molecule type" value="Genomic_DNA"/>
</dbReference>
<keyword evidence="2 7" id="KW-0812">Transmembrane</keyword>
<feature type="compositionally biased region" description="Acidic residues" evidence="6">
    <location>
        <begin position="89"/>
        <end position="99"/>
    </location>
</feature>
<dbReference type="Proteomes" id="UP000494163">
    <property type="component" value="Chromosome 3R"/>
</dbReference>
<gene>
    <name evidence="8" type="ORF">Dbus_chr3Rg2167</name>
</gene>
<reference evidence="8 9" key="1">
    <citation type="submission" date="2015-08" db="EMBL/GenBank/DDBJ databases">
        <title>Ancestral chromatin configuration constrains chromatin evolution on differentiating sex chromosomes in Drosophila.</title>
        <authorList>
            <person name="Zhou Q."/>
            <person name="Bachtrog D."/>
        </authorList>
    </citation>
    <scope>NUCLEOTIDE SEQUENCE [LARGE SCALE GENOMIC DNA]</scope>
    <source>
        <tissue evidence="8">Whole larvae</tissue>
    </source>
</reference>
<dbReference type="AlphaFoldDB" id="A0A0M4EVM5"/>
<evidence type="ECO:0000256" key="2">
    <source>
        <dbReference type="ARBA" id="ARBA00022692"/>
    </source>
</evidence>
<organism evidence="8 9">
    <name type="scientific">Drosophila busckii</name>
    <name type="common">Fruit fly</name>
    <dbReference type="NCBI Taxonomy" id="30019"/>
    <lineage>
        <taxon>Eukaryota</taxon>
        <taxon>Metazoa</taxon>
        <taxon>Ecdysozoa</taxon>
        <taxon>Arthropoda</taxon>
        <taxon>Hexapoda</taxon>
        <taxon>Insecta</taxon>
        <taxon>Pterygota</taxon>
        <taxon>Neoptera</taxon>
        <taxon>Endopterygota</taxon>
        <taxon>Diptera</taxon>
        <taxon>Brachycera</taxon>
        <taxon>Muscomorpha</taxon>
        <taxon>Ephydroidea</taxon>
        <taxon>Drosophilidae</taxon>
        <taxon>Drosophila</taxon>
    </lineage>
</organism>
<keyword evidence="5 7" id="KW-0472">Membrane</keyword>
<keyword evidence="3" id="KW-0256">Endoplasmic reticulum</keyword>
<dbReference type="OrthoDB" id="19981at2759"/>
<keyword evidence="9" id="KW-1185">Reference proteome</keyword>
<protein>
    <submittedName>
        <fullName evidence="8">CG7071</fullName>
    </submittedName>
</protein>
<dbReference type="Pfam" id="PF11712">
    <property type="entry name" value="Vma12"/>
    <property type="match status" value="1"/>
</dbReference>
<keyword evidence="4 7" id="KW-1133">Transmembrane helix</keyword>
<accession>A0A0M4EVM5</accession>
<evidence type="ECO:0000313" key="8">
    <source>
        <dbReference type="EMBL" id="ALC47417.1"/>
    </source>
</evidence>
<dbReference type="PANTHER" id="PTHR31394:SF1">
    <property type="entry name" value="TRANSMEMBRANE PROTEIN 199"/>
    <property type="match status" value="1"/>
</dbReference>
<sequence>MLKTTIVDTRVRVRPSQNLLELLDEHKQHFKQLPANVANILKANGFKLNANAKVLKENELTFKRPKINTELLEKLTKDVPELQSTSTTEADEDQEEHDEPDLAKGNFLYLNDVHWLHNVLVDLRQKNIAKVYLHELLNSCELILPENELQERNPELEARCQRLREEQQNREYQKMTKNVDAGLKHYPEDTVAYQIKNMNKQIIAVAQFIFSVAAGFTFGFFGVNLMVGPLPFGFRILLGVIVALIIALAEMYFLAKKLHEYDEVLDAPKRKKTDMPKTSGVQQVKPHVD</sequence>
<evidence type="ECO:0000256" key="4">
    <source>
        <dbReference type="ARBA" id="ARBA00022989"/>
    </source>
</evidence>
<dbReference type="GO" id="GO:0005789">
    <property type="term" value="C:endoplasmic reticulum membrane"/>
    <property type="evidence" value="ECO:0007669"/>
    <property type="project" value="UniProtKB-SubCell"/>
</dbReference>
<feature type="region of interest" description="Disordered" evidence="6">
    <location>
        <begin position="78"/>
        <end position="100"/>
    </location>
</feature>
<evidence type="ECO:0000256" key="6">
    <source>
        <dbReference type="SAM" id="MobiDB-lite"/>
    </source>
</evidence>
<evidence type="ECO:0000256" key="5">
    <source>
        <dbReference type="ARBA" id="ARBA00023136"/>
    </source>
</evidence>
<dbReference type="GO" id="GO:0070072">
    <property type="term" value="P:vacuolar proton-transporting V-type ATPase complex assembly"/>
    <property type="evidence" value="ECO:0007669"/>
    <property type="project" value="InterPro"/>
</dbReference>
<evidence type="ECO:0000256" key="3">
    <source>
        <dbReference type="ARBA" id="ARBA00022824"/>
    </source>
</evidence>
<comment type="subcellular location">
    <subcellularLocation>
        <location evidence="1">Endoplasmic reticulum membrane</location>
        <topology evidence="1">Multi-pass membrane protein</topology>
    </subcellularLocation>
</comment>
<dbReference type="InterPro" id="IPR021013">
    <property type="entry name" value="ATPase_Vma12"/>
</dbReference>
<feature type="transmembrane region" description="Helical" evidence="7">
    <location>
        <begin position="202"/>
        <end position="226"/>
    </location>
</feature>